<evidence type="ECO:0008006" key="3">
    <source>
        <dbReference type="Google" id="ProtNLM"/>
    </source>
</evidence>
<evidence type="ECO:0000313" key="1">
    <source>
        <dbReference type="EMBL" id="SHE29672.1"/>
    </source>
</evidence>
<gene>
    <name evidence="1" type="ORF">SAMN02745131_00056</name>
</gene>
<accession>A0A1M4SBW5</accession>
<proteinExistence type="predicted"/>
<dbReference type="RefSeq" id="WP_072833245.1">
    <property type="nucleotide sequence ID" value="NZ_FQUU01000001.1"/>
</dbReference>
<dbReference type="AlphaFoldDB" id="A0A1M4SBW5"/>
<keyword evidence="2" id="KW-1185">Reference proteome</keyword>
<protein>
    <recommendedName>
        <fullName evidence="3">Tetratricopeptide repeat-containing protein</fullName>
    </recommendedName>
</protein>
<name>A0A1M4SBW5_9BACT</name>
<dbReference type="EMBL" id="FQUU01000001">
    <property type="protein sequence ID" value="SHE29672.1"/>
    <property type="molecule type" value="Genomic_DNA"/>
</dbReference>
<evidence type="ECO:0000313" key="2">
    <source>
        <dbReference type="Proteomes" id="UP000184048"/>
    </source>
</evidence>
<dbReference type="STRING" id="1121884.SAMN02745131_00056"/>
<sequence>MPNQQNDSLFTLIQSLTKTEKRYFSLYIAQQHSENISKYMKLFTVMEKMNSYDEKQILKKEPSIKPSQLSNLKAHLYKELLTALRLCHSGKFGEIQIREQIDFARILYNRGLVTQSLKILEKAKQVAKTNSHFILTLEILQFEKNIEARHITRSIKGRAEELEKETEYIIKQVDEVAQLSSLALRMYGLYLEKGHIKNEKESKALEKFFKTRLQDIQYDQVSFFGKAYLHQSYCWYYYIQLDFPSYFAHAQKWVNLFIHHPKVKEEDPLLYVKALHNLLNALFIIGKQDRLKQEIERLEEVYQEAGQHQNLEIQTFIYLYTAKINFHFLTGTFTKGLKIIPEIEKGLKEYQRYIDTHRIMIFHFKIACLYFGAGDNENCILYLNKIINLKVGHLRTDIQCFARLLHLIAHYELGNTDILEHLIKSVYRFLSKMDSLDEVQLQILRFLRRSLTSRPKDLIQSFMELKEKLEKISESKYARRSYQYLDIVSWLESKIKRKPVEYIVQSRHHTHSA</sequence>
<dbReference type="Proteomes" id="UP000184048">
    <property type="component" value="Unassembled WGS sequence"/>
</dbReference>
<organism evidence="1 2">
    <name type="scientific">Flavisolibacter ginsengisoli DSM 18119</name>
    <dbReference type="NCBI Taxonomy" id="1121884"/>
    <lineage>
        <taxon>Bacteria</taxon>
        <taxon>Pseudomonadati</taxon>
        <taxon>Bacteroidota</taxon>
        <taxon>Chitinophagia</taxon>
        <taxon>Chitinophagales</taxon>
        <taxon>Chitinophagaceae</taxon>
        <taxon>Flavisolibacter</taxon>
    </lineage>
</organism>
<reference evidence="1 2" key="1">
    <citation type="submission" date="2016-11" db="EMBL/GenBank/DDBJ databases">
        <authorList>
            <person name="Jaros S."/>
            <person name="Januszkiewicz K."/>
            <person name="Wedrychowicz H."/>
        </authorList>
    </citation>
    <scope>NUCLEOTIDE SEQUENCE [LARGE SCALE GENOMIC DNA]</scope>
    <source>
        <strain evidence="1 2">DSM 18119</strain>
    </source>
</reference>
<dbReference type="OrthoDB" id="714416at2"/>